<feature type="coiled-coil region" evidence="4">
    <location>
        <begin position="104"/>
        <end position="131"/>
    </location>
</feature>
<keyword evidence="3" id="KW-0268">Exocytosis</keyword>
<gene>
    <name evidence="5" type="ORF">BS47DRAFT_1388045</name>
</gene>
<dbReference type="Proteomes" id="UP000886523">
    <property type="component" value="Unassembled WGS sequence"/>
</dbReference>
<dbReference type="GO" id="GO:0051601">
    <property type="term" value="P:exocyst localization"/>
    <property type="evidence" value="ECO:0007669"/>
    <property type="project" value="TreeGrafter"/>
</dbReference>
<comment type="caution">
    <text evidence="5">The sequence shown here is derived from an EMBL/GenBank/DDBJ whole genome shotgun (WGS) entry which is preliminary data.</text>
</comment>
<evidence type="ECO:0008006" key="7">
    <source>
        <dbReference type="Google" id="ProtNLM"/>
    </source>
</evidence>
<dbReference type="PANTHER" id="PTHR21292:SF1">
    <property type="entry name" value="EXOCYST COMPLEX COMPONENT 3"/>
    <property type="match status" value="1"/>
</dbReference>
<evidence type="ECO:0000313" key="6">
    <source>
        <dbReference type="Proteomes" id="UP000886523"/>
    </source>
</evidence>
<evidence type="ECO:0000313" key="5">
    <source>
        <dbReference type="EMBL" id="KAF9519485.1"/>
    </source>
</evidence>
<dbReference type="EMBL" id="MU128917">
    <property type="protein sequence ID" value="KAF9519485.1"/>
    <property type="molecule type" value="Genomic_DNA"/>
</dbReference>
<protein>
    <recommendedName>
        <fullName evidence="7">Exocyst complex component Sec6</fullName>
    </recommendedName>
</protein>
<sequence>MSTVSAAQAVGEYLQSPDDLLKVAAFRKKLAKEKASIDAKLKSGVRDQLEATREGLRRLVGTRNNVQTIKDELLGVDIMFKDPQNEIKTFDQISRASYFFRLFLTEMVNNLTEMYSRLDVLEAQLDACREDVLGPARYLLTIHYQLNQLESFRNETMHQAKRAKADVRNTLKRHFERLDRVIDSFEVHIYNMAANLLEIVRSGHPGAIVKLIKIAEMEGKEDEKAIGIKLVKKAAKMDAAAKFKSMVADARRIKHYRSTILSKISESINAKFTAAYEKGARDPFDFLDNLGWMYQDLLRAQSDLAPCFPEDWDIYGQYVRKYHKALDQTVRRIVDLAPEASVILRLHAHLKQYKKDMKELGVNPEWITPALMDGKEQVLIDDYVSLIIKKLDEWTANIMKDEVKEFTSREEAPEANGDGQYAMERTVILFQMVNQQVDLALESGQGAVLAKVVSEASRVLRGTQERWLTVIDTELKKQLDKPDEVPAGLMEYIVAVANDQVKSADYCEAISARLEDLVSEKYRTVIRERLNDVIDGYIDVVNKCTQAFIDLIFNDLKPVTRQLFSPAWYGGIMPSIIETMRDYMTDYQTYLNPSILDLLIANLLDNFLITYLTALHKSSRLRMPAAGDRIKEDIAEAFDFFTMLKPAEELEASFEILDMAHALLTASRNLVFLSFWNFAKIHGPNLIFVEGLMKARDDLDRSAVNEVMDSVKRKAKEENITDPPEPTIMKKIAIQSGFAAFLSRRD</sequence>
<accession>A0A9P6B8I3</accession>
<organism evidence="5 6">
    <name type="scientific">Hydnum rufescens UP504</name>
    <dbReference type="NCBI Taxonomy" id="1448309"/>
    <lineage>
        <taxon>Eukaryota</taxon>
        <taxon>Fungi</taxon>
        <taxon>Dikarya</taxon>
        <taxon>Basidiomycota</taxon>
        <taxon>Agaricomycotina</taxon>
        <taxon>Agaricomycetes</taxon>
        <taxon>Cantharellales</taxon>
        <taxon>Hydnaceae</taxon>
        <taxon>Hydnum</taxon>
    </lineage>
</organism>
<reference evidence="5" key="1">
    <citation type="journal article" date="2020" name="Nat. Commun.">
        <title>Large-scale genome sequencing of mycorrhizal fungi provides insights into the early evolution of symbiotic traits.</title>
        <authorList>
            <person name="Miyauchi S."/>
            <person name="Kiss E."/>
            <person name="Kuo A."/>
            <person name="Drula E."/>
            <person name="Kohler A."/>
            <person name="Sanchez-Garcia M."/>
            <person name="Morin E."/>
            <person name="Andreopoulos B."/>
            <person name="Barry K.W."/>
            <person name="Bonito G."/>
            <person name="Buee M."/>
            <person name="Carver A."/>
            <person name="Chen C."/>
            <person name="Cichocki N."/>
            <person name="Clum A."/>
            <person name="Culley D."/>
            <person name="Crous P.W."/>
            <person name="Fauchery L."/>
            <person name="Girlanda M."/>
            <person name="Hayes R.D."/>
            <person name="Keri Z."/>
            <person name="LaButti K."/>
            <person name="Lipzen A."/>
            <person name="Lombard V."/>
            <person name="Magnuson J."/>
            <person name="Maillard F."/>
            <person name="Murat C."/>
            <person name="Nolan M."/>
            <person name="Ohm R.A."/>
            <person name="Pangilinan J."/>
            <person name="Pereira M.F."/>
            <person name="Perotto S."/>
            <person name="Peter M."/>
            <person name="Pfister S."/>
            <person name="Riley R."/>
            <person name="Sitrit Y."/>
            <person name="Stielow J.B."/>
            <person name="Szollosi G."/>
            <person name="Zifcakova L."/>
            <person name="Stursova M."/>
            <person name="Spatafora J.W."/>
            <person name="Tedersoo L."/>
            <person name="Vaario L.M."/>
            <person name="Yamada A."/>
            <person name="Yan M."/>
            <person name="Wang P."/>
            <person name="Xu J."/>
            <person name="Bruns T."/>
            <person name="Baldrian P."/>
            <person name="Vilgalys R."/>
            <person name="Dunand C."/>
            <person name="Henrissat B."/>
            <person name="Grigoriev I.V."/>
            <person name="Hibbett D."/>
            <person name="Nagy L.G."/>
            <person name="Martin F.M."/>
        </authorList>
    </citation>
    <scope>NUCLEOTIDE SEQUENCE</scope>
    <source>
        <strain evidence="5">UP504</strain>
    </source>
</reference>
<dbReference type="GO" id="GO:0006887">
    <property type="term" value="P:exocytosis"/>
    <property type="evidence" value="ECO:0007669"/>
    <property type="project" value="UniProtKB-KW"/>
</dbReference>
<dbReference type="InterPro" id="IPR042532">
    <property type="entry name" value="EXOC3/Sec6_C"/>
</dbReference>
<keyword evidence="4" id="KW-0175">Coiled coil</keyword>
<dbReference type="PANTHER" id="PTHR21292">
    <property type="entry name" value="EXOCYST COMPLEX COMPONENT SEC6-RELATED"/>
    <property type="match status" value="1"/>
</dbReference>
<dbReference type="AlphaFoldDB" id="A0A9P6B8I3"/>
<dbReference type="OrthoDB" id="190098at2759"/>
<comment type="similarity">
    <text evidence="1">Belongs to the SEC6 family.</text>
</comment>
<evidence type="ECO:0000256" key="2">
    <source>
        <dbReference type="ARBA" id="ARBA00022448"/>
    </source>
</evidence>
<dbReference type="GO" id="GO:0000145">
    <property type="term" value="C:exocyst"/>
    <property type="evidence" value="ECO:0007669"/>
    <property type="project" value="InterPro"/>
</dbReference>
<evidence type="ECO:0000256" key="4">
    <source>
        <dbReference type="SAM" id="Coils"/>
    </source>
</evidence>
<dbReference type="FunFam" id="1.10.357.50:FF:000006">
    <property type="entry name" value="Exocyst complex component sec6"/>
    <property type="match status" value="1"/>
</dbReference>
<dbReference type="Pfam" id="PF06046">
    <property type="entry name" value="Sec6"/>
    <property type="match status" value="1"/>
</dbReference>
<keyword evidence="6" id="KW-1185">Reference proteome</keyword>
<dbReference type="InterPro" id="IPR010326">
    <property type="entry name" value="EXOC3/Sec6"/>
</dbReference>
<proteinExistence type="inferred from homology"/>
<dbReference type="Gene3D" id="1.10.357.70">
    <property type="entry name" value="Exocyst complex component Sec6, C-terminal domain"/>
    <property type="match status" value="1"/>
</dbReference>
<evidence type="ECO:0000256" key="1">
    <source>
        <dbReference type="ARBA" id="ARBA00009447"/>
    </source>
</evidence>
<evidence type="ECO:0000256" key="3">
    <source>
        <dbReference type="ARBA" id="ARBA00022483"/>
    </source>
</evidence>
<dbReference type="GO" id="GO:0000149">
    <property type="term" value="F:SNARE binding"/>
    <property type="evidence" value="ECO:0007669"/>
    <property type="project" value="TreeGrafter"/>
</dbReference>
<dbReference type="Gene3D" id="1.10.357.50">
    <property type="match status" value="1"/>
</dbReference>
<name>A0A9P6B8I3_9AGAM</name>
<keyword evidence="2" id="KW-0813">Transport</keyword>